<reference evidence="2 3" key="1">
    <citation type="submission" date="2012-04" db="EMBL/GenBank/DDBJ databases">
        <title>The Genome Sequence of Saprolegnia declina VS20.</title>
        <authorList>
            <consortium name="The Broad Institute Genome Sequencing Platform"/>
            <person name="Russ C."/>
            <person name="Nusbaum C."/>
            <person name="Tyler B."/>
            <person name="van West P."/>
            <person name="Dieguez-Uribeondo J."/>
            <person name="de Bruijn I."/>
            <person name="Tripathy S."/>
            <person name="Jiang R."/>
            <person name="Young S.K."/>
            <person name="Zeng Q."/>
            <person name="Gargeya S."/>
            <person name="Fitzgerald M."/>
            <person name="Haas B."/>
            <person name="Abouelleil A."/>
            <person name="Alvarado L."/>
            <person name="Arachchi H.M."/>
            <person name="Berlin A."/>
            <person name="Chapman S.B."/>
            <person name="Goldberg J."/>
            <person name="Griggs A."/>
            <person name="Gujja S."/>
            <person name="Hansen M."/>
            <person name="Howarth C."/>
            <person name="Imamovic A."/>
            <person name="Larimer J."/>
            <person name="McCowen C."/>
            <person name="Montmayeur A."/>
            <person name="Murphy C."/>
            <person name="Neiman D."/>
            <person name="Pearson M."/>
            <person name="Priest M."/>
            <person name="Roberts A."/>
            <person name="Saif S."/>
            <person name="Shea T."/>
            <person name="Sisk P."/>
            <person name="Sykes S."/>
            <person name="Wortman J."/>
            <person name="Nusbaum C."/>
            <person name="Birren B."/>
        </authorList>
    </citation>
    <scope>NUCLEOTIDE SEQUENCE [LARGE SCALE GENOMIC DNA]</scope>
    <source>
        <strain evidence="2 3">VS20</strain>
    </source>
</reference>
<dbReference type="RefSeq" id="XP_008621484.1">
    <property type="nucleotide sequence ID" value="XM_008623262.1"/>
</dbReference>
<organism evidence="2 3">
    <name type="scientific">Saprolegnia diclina (strain VS20)</name>
    <dbReference type="NCBI Taxonomy" id="1156394"/>
    <lineage>
        <taxon>Eukaryota</taxon>
        <taxon>Sar</taxon>
        <taxon>Stramenopiles</taxon>
        <taxon>Oomycota</taxon>
        <taxon>Saprolegniomycetes</taxon>
        <taxon>Saprolegniales</taxon>
        <taxon>Saprolegniaceae</taxon>
        <taxon>Saprolegnia</taxon>
    </lineage>
</organism>
<keyword evidence="1" id="KW-0472">Membrane</keyword>
<keyword evidence="3" id="KW-1185">Reference proteome</keyword>
<dbReference type="GeneID" id="19957756"/>
<evidence type="ECO:0000313" key="2">
    <source>
        <dbReference type="EMBL" id="EQC25084.1"/>
    </source>
</evidence>
<name>T0PI90_SAPDV</name>
<keyword evidence="1" id="KW-0812">Transmembrane</keyword>
<keyword evidence="1" id="KW-1133">Transmembrane helix</keyword>
<dbReference type="PROSITE" id="PS51257">
    <property type="entry name" value="PROKAR_LIPOPROTEIN"/>
    <property type="match status" value="1"/>
</dbReference>
<dbReference type="Proteomes" id="UP000030762">
    <property type="component" value="Unassembled WGS sequence"/>
</dbReference>
<dbReference type="InParanoid" id="T0PI90"/>
<dbReference type="AlphaFoldDB" id="T0PI90"/>
<accession>T0PI90</accession>
<dbReference type="VEuPathDB" id="FungiDB:SDRG_17029"/>
<protein>
    <submittedName>
        <fullName evidence="2">Uncharacterized protein</fullName>
    </submittedName>
</protein>
<proteinExistence type="predicted"/>
<dbReference type="EMBL" id="JH767312">
    <property type="protein sequence ID" value="EQC25084.1"/>
    <property type="molecule type" value="Genomic_DNA"/>
</dbReference>
<feature type="transmembrane region" description="Helical" evidence="1">
    <location>
        <begin position="20"/>
        <end position="43"/>
    </location>
</feature>
<evidence type="ECO:0000313" key="3">
    <source>
        <dbReference type="Proteomes" id="UP000030762"/>
    </source>
</evidence>
<evidence type="ECO:0000256" key="1">
    <source>
        <dbReference type="SAM" id="Phobius"/>
    </source>
</evidence>
<gene>
    <name evidence="2" type="ORF">SDRG_17029</name>
</gene>
<sequence>MPVAHRRLDEDNHVRAITLLWLFIVLLACALVAKAVIVCLYATSPNKLANKPRAKTAVYIDPATLQSIVYIVALSPVHERCSDDDAAFSTTGRISNFGDGPMDDASVEWSITNPLSGPHSRV</sequence>